<dbReference type="RefSeq" id="WP_322133988.1">
    <property type="nucleotide sequence ID" value="NZ_CP085036.1"/>
</dbReference>
<feature type="transmembrane region" description="Helical" evidence="1">
    <location>
        <begin position="29"/>
        <end position="49"/>
    </location>
</feature>
<evidence type="ECO:0000256" key="1">
    <source>
        <dbReference type="SAM" id="Phobius"/>
    </source>
</evidence>
<keyword evidence="1" id="KW-1133">Transmembrane helix</keyword>
<reference evidence="3 4" key="1">
    <citation type="submission" date="2023-04" db="EMBL/GenBank/DDBJ databases">
        <title>Genome Encyclopedia of Bacteria and Archaea VI: Functional Genomics of Type Strains.</title>
        <authorList>
            <person name="Whitman W."/>
        </authorList>
    </citation>
    <scope>NUCLEOTIDE SEQUENCE [LARGE SCALE GENOMIC DNA]</scope>
    <source>
        <strain evidence="3 4">SG_E_30_P1</strain>
    </source>
</reference>
<feature type="transmembrane region" description="Helical" evidence="1">
    <location>
        <begin position="241"/>
        <end position="265"/>
    </location>
</feature>
<keyword evidence="4" id="KW-1185">Reference proteome</keyword>
<name>A0ABT6KNW0_9MICO</name>
<feature type="transmembrane region" description="Helical" evidence="1">
    <location>
        <begin position="197"/>
        <end position="221"/>
    </location>
</feature>
<organism evidence="3 4">
    <name type="scientific">Antiquaquibacter oligotrophicus</name>
    <dbReference type="NCBI Taxonomy" id="2880260"/>
    <lineage>
        <taxon>Bacteria</taxon>
        <taxon>Bacillati</taxon>
        <taxon>Actinomycetota</taxon>
        <taxon>Actinomycetes</taxon>
        <taxon>Micrococcales</taxon>
        <taxon>Microbacteriaceae</taxon>
        <taxon>Antiquaquibacter</taxon>
    </lineage>
</organism>
<dbReference type="InterPro" id="IPR050879">
    <property type="entry name" value="Acyltransferase_3"/>
</dbReference>
<proteinExistence type="predicted"/>
<feature type="domain" description="Acyltransferase 3" evidence="2">
    <location>
        <begin position="21"/>
        <end position="392"/>
    </location>
</feature>
<feature type="transmembrane region" description="Helical" evidence="1">
    <location>
        <begin position="376"/>
        <end position="398"/>
    </location>
</feature>
<protein>
    <submittedName>
        <fullName evidence="3">Peptidoglycan/LPS O-acetylase OafA/YrhL</fullName>
    </submittedName>
</protein>
<dbReference type="Proteomes" id="UP001160142">
    <property type="component" value="Unassembled WGS sequence"/>
</dbReference>
<feature type="transmembrane region" description="Helical" evidence="1">
    <location>
        <begin position="166"/>
        <end position="185"/>
    </location>
</feature>
<dbReference type="PANTHER" id="PTHR23028:SF53">
    <property type="entry name" value="ACYL_TRANSF_3 DOMAIN-CONTAINING PROTEIN"/>
    <property type="match status" value="1"/>
</dbReference>
<feature type="transmembrane region" description="Helical" evidence="1">
    <location>
        <begin position="55"/>
        <end position="76"/>
    </location>
</feature>
<keyword evidence="1" id="KW-0812">Transmembrane</keyword>
<keyword evidence="1" id="KW-0472">Membrane</keyword>
<comment type="caution">
    <text evidence="3">The sequence shown here is derived from an EMBL/GenBank/DDBJ whole genome shotgun (WGS) entry which is preliminary data.</text>
</comment>
<feature type="transmembrane region" description="Helical" evidence="1">
    <location>
        <begin position="277"/>
        <end position="296"/>
    </location>
</feature>
<evidence type="ECO:0000313" key="4">
    <source>
        <dbReference type="Proteomes" id="UP001160142"/>
    </source>
</evidence>
<gene>
    <name evidence="3" type="ORF">M2152_001863</name>
</gene>
<accession>A0ABT6KNW0</accession>
<feature type="transmembrane region" description="Helical" evidence="1">
    <location>
        <begin position="97"/>
        <end position="119"/>
    </location>
</feature>
<dbReference type="InterPro" id="IPR002656">
    <property type="entry name" value="Acyl_transf_3_dom"/>
</dbReference>
<feature type="transmembrane region" description="Helical" evidence="1">
    <location>
        <begin position="302"/>
        <end position="322"/>
    </location>
</feature>
<evidence type="ECO:0000313" key="3">
    <source>
        <dbReference type="EMBL" id="MDH6181681.1"/>
    </source>
</evidence>
<dbReference type="EMBL" id="JARXVQ010000001">
    <property type="protein sequence ID" value="MDH6181681.1"/>
    <property type="molecule type" value="Genomic_DNA"/>
</dbReference>
<feature type="transmembrane region" description="Helical" evidence="1">
    <location>
        <begin position="334"/>
        <end position="356"/>
    </location>
</feature>
<dbReference type="Pfam" id="PF01757">
    <property type="entry name" value="Acyl_transf_3"/>
    <property type="match status" value="1"/>
</dbReference>
<sequence length="425" mass="46144">MTPPPDARAAATAKAPKQRLIGLDGMRGLLALSVILVHTMGALAPLVLTATHLDLLGQVIVVFFALSGFLIYWPFASRIISNRPLGSISDYLRNRALRVYPAYIVIFLFANFVLAGSFLSNAMETMVPYTDAGTGVITNPLDLLLHLTLLQNFFPSGLQTGINSSWTLTVELTFYVVLPLLAIAVHRVGATWKRSRYLLAALPALALIALGVVFRGIAWAIQLIGGVSVLDAEWGANWLGVLSRSFLVWSDNFGFGMLAIVAYIAAKNGALVSLGRVSLRAVATLSLIGGLLFAAVCLVLRLPWLSTGVALASGAFFLLLLLPVRTREHPRYAAVLDWAPFHYIGLISLSVYLWHYPVLLTIIRLGWAGPDTPLGAAYNVALVAVFSIAAGSVTYWLIERPAQRWRPRPRFTALDKNPEKSASEV</sequence>
<dbReference type="PANTHER" id="PTHR23028">
    <property type="entry name" value="ACETYLTRANSFERASE"/>
    <property type="match status" value="1"/>
</dbReference>
<evidence type="ECO:0000259" key="2">
    <source>
        <dbReference type="Pfam" id="PF01757"/>
    </source>
</evidence>